<reference evidence="3 4" key="1">
    <citation type="submission" date="2018-07" db="EMBL/GenBank/DDBJ databases">
        <authorList>
            <person name="Zhang Y."/>
            <person name="Wang L."/>
            <person name="Ma S."/>
        </authorList>
    </citation>
    <scope>NUCLEOTIDE SEQUENCE [LARGE SCALE GENOMIC DNA]</scope>
    <source>
        <strain evidence="3 4">4-2</strain>
    </source>
</reference>
<dbReference type="InterPro" id="IPR045864">
    <property type="entry name" value="aa-tRNA-synth_II/BPL/LPL"/>
</dbReference>
<dbReference type="InterPro" id="IPR028044">
    <property type="entry name" value="DUF4444"/>
</dbReference>
<feature type="domain" description="DUF4444" evidence="1">
    <location>
        <begin position="193"/>
        <end position="233"/>
    </location>
</feature>
<evidence type="ECO:0000313" key="4">
    <source>
        <dbReference type="Proteomes" id="UP000273516"/>
    </source>
</evidence>
<keyword evidence="4" id="KW-1185">Reference proteome</keyword>
<sequence length="236" mass="25522">MSTVAELSLPPLIWAEPASGDALDHACMRAAAGCDSGLVSYRLAADKLQAALVFAPEVPLARAMAMLPLCGVSLQNALGALAPPEVAMHLDWNGGIRINGATCGRFRAIAPTFEPQAVPDWLVIGFALPLIPPDDHPGDTPDRTWLYVEGCADVSPPALLEAWARHTLHWINRWEQEGNRPLHGEWRALAHGLGEDMVQGDASGQFSGIDEDFGMLLRDGETIRLIPLTELVEVRR</sequence>
<evidence type="ECO:0000259" key="2">
    <source>
        <dbReference type="Pfam" id="PF16917"/>
    </source>
</evidence>
<dbReference type="Pfam" id="PF14563">
    <property type="entry name" value="DUF4444"/>
    <property type="match status" value="1"/>
</dbReference>
<protein>
    <submittedName>
        <fullName evidence="3">DUF4444 domain-containing protein</fullName>
    </submittedName>
</protein>
<dbReference type="Gene3D" id="2.30.30.100">
    <property type="match status" value="1"/>
</dbReference>
<dbReference type="EMBL" id="QOKZ01000013">
    <property type="protein sequence ID" value="RMC31188.1"/>
    <property type="molecule type" value="Genomic_DNA"/>
</dbReference>
<dbReference type="InterPro" id="IPR004143">
    <property type="entry name" value="BPL_LPL_catalytic"/>
</dbReference>
<dbReference type="Gene3D" id="3.30.930.10">
    <property type="entry name" value="Bira Bifunctional Protein, Domain 2"/>
    <property type="match status" value="1"/>
</dbReference>
<organism evidence="3 4">
    <name type="scientific">Paracoccus alkanivorans</name>
    <dbReference type="NCBI Taxonomy" id="2116655"/>
    <lineage>
        <taxon>Bacteria</taxon>
        <taxon>Pseudomonadati</taxon>
        <taxon>Pseudomonadota</taxon>
        <taxon>Alphaproteobacteria</taxon>
        <taxon>Rhodobacterales</taxon>
        <taxon>Paracoccaceae</taxon>
        <taxon>Paracoccus</taxon>
    </lineage>
</organism>
<name>A0A3M0M082_9RHOB</name>
<dbReference type="SUPFAM" id="SSF55681">
    <property type="entry name" value="Class II aaRS and biotin synthetases"/>
    <property type="match status" value="1"/>
</dbReference>
<comment type="caution">
    <text evidence="3">The sequence shown here is derived from an EMBL/GenBank/DDBJ whole genome shotgun (WGS) entry which is preliminary data.</text>
</comment>
<evidence type="ECO:0000313" key="3">
    <source>
        <dbReference type="EMBL" id="RMC31188.1"/>
    </source>
</evidence>
<proteinExistence type="predicted"/>
<accession>A0A3M0M082</accession>
<dbReference type="OrthoDB" id="7657788at2"/>
<evidence type="ECO:0000259" key="1">
    <source>
        <dbReference type="Pfam" id="PF14563"/>
    </source>
</evidence>
<feature type="domain" description="BPL/LPL catalytic" evidence="2">
    <location>
        <begin position="9"/>
        <end position="187"/>
    </location>
</feature>
<dbReference type="RefSeq" id="WP_122114288.1">
    <property type="nucleotide sequence ID" value="NZ_QOKZ01000013.1"/>
</dbReference>
<dbReference type="Pfam" id="PF16917">
    <property type="entry name" value="BPL_LplA_LipB_2"/>
    <property type="match status" value="1"/>
</dbReference>
<dbReference type="Proteomes" id="UP000273516">
    <property type="component" value="Unassembled WGS sequence"/>
</dbReference>
<dbReference type="AlphaFoldDB" id="A0A3M0M082"/>
<gene>
    <name evidence="3" type="ORF">C9E81_20840</name>
</gene>